<feature type="transmembrane region" description="Helical" evidence="1">
    <location>
        <begin position="341"/>
        <end position="359"/>
    </location>
</feature>
<feature type="transmembrane region" description="Helical" evidence="1">
    <location>
        <begin position="128"/>
        <end position="147"/>
    </location>
</feature>
<accession>A0A235BRM3</accession>
<dbReference type="AlphaFoldDB" id="A0A235BRM3"/>
<feature type="transmembrane region" description="Helical" evidence="1">
    <location>
        <begin position="258"/>
        <end position="284"/>
    </location>
</feature>
<sequence>MTEESNKTDAFIASGMGLLVLSGYLICLCHLIGPGDSAELTLAALKLGIAHPPGYPLFTWLGRIATFIPLSEPAFATNLLTALIGAAAISFLYLAARISPISRIGSIVTSLCFGFSATFWQNATSHEVYTLTMLFLALLIFFCIQSGSGRPKMAIAAAFVLGLATSHQPTALFWLPGLALLSFSRQRKPGLNLILPCILLFLLGFSASLGTLIRATARPEINWGNPVNLSGFFRHITGAQYNSLSFGVSKATARTHLFGFPLLCVSELGIPSVLLSLTGIATLFRRNRSSLIGFLLILATALFGICYNVPDYKPHLLASFMAVAFLAGAGTDFIINKSRKYWKLTALFLIILGPGFTILNNLRLNLENRTTIVHDLGINLLASLPAHAAFIYGSDVTGNAVQFLQANENTKPDVFLISAEMLFSSTYWKTLRQKIPLPDFETALLRAGNRPKEQRKQRLVSVLAEHLIILRPVYLGTGLLTPEFFQGPLVEKFQLVPLGIVNWLLPKQETTIPKDTILHKNQEVWNSYKLKSLRRTYRLPEFQNIQLIYASSRNNLGMFCLEQGWHKEALKNLNASLSIPAPEQFKAVVRQNRQRAISH</sequence>
<protein>
    <recommendedName>
        <fullName evidence="4">DUF2723 domain-containing protein</fullName>
    </recommendedName>
</protein>
<reference evidence="2 3" key="1">
    <citation type="submission" date="2017-07" db="EMBL/GenBank/DDBJ databases">
        <title>Recovery of genomes from metagenomes via a dereplication, aggregation, and scoring strategy.</title>
        <authorList>
            <person name="Sieber C.M."/>
            <person name="Probst A.J."/>
            <person name="Sharrar A."/>
            <person name="Thomas B.C."/>
            <person name="Hess M."/>
            <person name="Tringe S.G."/>
            <person name="Banfield J.F."/>
        </authorList>
    </citation>
    <scope>NUCLEOTIDE SEQUENCE [LARGE SCALE GENOMIC DNA]</scope>
    <source>
        <strain evidence="2">JGI_Cruoil_03_51_56</strain>
    </source>
</reference>
<dbReference type="PANTHER" id="PTHR16214">
    <property type="entry name" value="TRANSMEMBRANE PROTEIN 260"/>
    <property type="match status" value="1"/>
</dbReference>
<organism evidence="2 3">
    <name type="scientific">candidate division WOR-3 bacterium JGI_Cruoil_03_51_56</name>
    <dbReference type="NCBI Taxonomy" id="1973747"/>
    <lineage>
        <taxon>Bacteria</taxon>
        <taxon>Bacteria division WOR-3</taxon>
    </lineage>
</organism>
<feature type="transmembrane region" description="Helical" evidence="1">
    <location>
        <begin position="316"/>
        <end position="334"/>
    </location>
</feature>
<keyword evidence="1" id="KW-0812">Transmembrane</keyword>
<dbReference type="EMBL" id="NOZP01000134">
    <property type="protein sequence ID" value="OYD14856.1"/>
    <property type="molecule type" value="Genomic_DNA"/>
</dbReference>
<keyword evidence="1" id="KW-0472">Membrane</keyword>
<feature type="transmembrane region" description="Helical" evidence="1">
    <location>
        <begin position="153"/>
        <end position="181"/>
    </location>
</feature>
<evidence type="ECO:0000313" key="3">
    <source>
        <dbReference type="Proteomes" id="UP000215559"/>
    </source>
</evidence>
<proteinExistence type="predicted"/>
<gene>
    <name evidence="2" type="ORF">CH330_07375</name>
</gene>
<evidence type="ECO:0008006" key="4">
    <source>
        <dbReference type="Google" id="ProtNLM"/>
    </source>
</evidence>
<comment type="caution">
    <text evidence="2">The sequence shown here is derived from an EMBL/GenBank/DDBJ whole genome shotgun (WGS) entry which is preliminary data.</text>
</comment>
<keyword evidence="1" id="KW-1133">Transmembrane helix</keyword>
<feature type="transmembrane region" description="Helical" evidence="1">
    <location>
        <begin position="101"/>
        <end position="121"/>
    </location>
</feature>
<name>A0A235BRM3_UNCW3</name>
<feature type="transmembrane region" description="Helical" evidence="1">
    <location>
        <begin position="77"/>
        <end position="95"/>
    </location>
</feature>
<dbReference type="Proteomes" id="UP000215559">
    <property type="component" value="Unassembled WGS sequence"/>
</dbReference>
<dbReference type="PANTHER" id="PTHR16214:SF3">
    <property type="entry name" value="TRANSMEMBRANE PROTEIN 260"/>
    <property type="match status" value="1"/>
</dbReference>
<evidence type="ECO:0000256" key="1">
    <source>
        <dbReference type="SAM" id="Phobius"/>
    </source>
</evidence>
<feature type="transmembrane region" description="Helical" evidence="1">
    <location>
        <begin position="193"/>
        <end position="213"/>
    </location>
</feature>
<dbReference type="Pfam" id="PF11028">
    <property type="entry name" value="TMEM260-like"/>
    <property type="match status" value="1"/>
</dbReference>
<feature type="transmembrane region" description="Helical" evidence="1">
    <location>
        <begin position="12"/>
        <end position="33"/>
    </location>
</feature>
<evidence type="ECO:0000313" key="2">
    <source>
        <dbReference type="EMBL" id="OYD14856.1"/>
    </source>
</evidence>
<feature type="transmembrane region" description="Helical" evidence="1">
    <location>
        <begin position="291"/>
        <end position="310"/>
    </location>
</feature>
<dbReference type="InterPro" id="IPR021280">
    <property type="entry name" value="TMEM260-like"/>
</dbReference>
<dbReference type="InterPro" id="IPR052724">
    <property type="entry name" value="GT117_domain-containing"/>
</dbReference>